<dbReference type="GO" id="GO:0016020">
    <property type="term" value="C:membrane"/>
    <property type="evidence" value="ECO:0007669"/>
    <property type="project" value="TreeGrafter"/>
</dbReference>
<protein>
    <submittedName>
        <fullName evidence="1">Probable LRR receptor-like serine/threonine-protein kinase at3g47570</fullName>
    </submittedName>
</protein>
<accession>A0A830CTT1</accession>
<gene>
    <name evidence="1" type="ORF">PHJA_001916200</name>
</gene>
<dbReference type="PANTHER" id="PTHR48055:SF36">
    <property type="entry name" value="PROTEIN KINASE, PLANT-TYPE, PUTATIVE-RELATED"/>
    <property type="match status" value="1"/>
</dbReference>
<dbReference type="PANTHER" id="PTHR48055">
    <property type="entry name" value="LEUCINE-RICH REPEAT RECEPTOR PROTEIN KINASE EMS1"/>
    <property type="match status" value="1"/>
</dbReference>
<reference evidence="1" key="1">
    <citation type="submission" date="2020-07" db="EMBL/GenBank/DDBJ databases">
        <title>Ethylene signaling mediates host invasion by parasitic plants.</title>
        <authorList>
            <person name="Yoshida S."/>
        </authorList>
    </citation>
    <scope>NUCLEOTIDE SEQUENCE</scope>
    <source>
        <strain evidence="1">Okayama</strain>
    </source>
</reference>
<sequence>MEVFTRKRPTDEIFSGHMSLRSWVKESMPSALIDILDSNLLTPAGEDHGSNNQTLDCLSSVMELALNCSVESPHERMSIKDVVAALNKIKIKLLAI</sequence>
<dbReference type="Gene3D" id="1.10.510.10">
    <property type="entry name" value="Transferase(Phosphotransferase) domain 1"/>
    <property type="match status" value="1"/>
</dbReference>
<dbReference type="EMBL" id="BMAC01000500">
    <property type="protein sequence ID" value="GFP97721.1"/>
    <property type="molecule type" value="Genomic_DNA"/>
</dbReference>
<dbReference type="InterPro" id="IPR051564">
    <property type="entry name" value="LRR_receptor-like_kinase"/>
</dbReference>
<keyword evidence="1" id="KW-0808">Transferase</keyword>
<dbReference type="OrthoDB" id="552789at2759"/>
<dbReference type="GO" id="GO:0016301">
    <property type="term" value="F:kinase activity"/>
    <property type="evidence" value="ECO:0007669"/>
    <property type="project" value="UniProtKB-KW"/>
</dbReference>
<comment type="caution">
    <text evidence="1">The sequence shown here is derived from an EMBL/GenBank/DDBJ whole genome shotgun (WGS) entry which is preliminary data.</text>
</comment>
<dbReference type="Proteomes" id="UP000653305">
    <property type="component" value="Unassembled WGS sequence"/>
</dbReference>
<keyword evidence="1" id="KW-0418">Kinase</keyword>
<proteinExistence type="predicted"/>
<name>A0A830CTT1_9LAMI</name>
<evidence type="ECO:0000313" key="2">
    <source>
        <dbReference type="Proteomes" id="UP000653305"/>
    </source>
</evidence>
<keyword evidence="2" id="KW-1185">Reference proteome</keyword>
<dbReference type="AlphaFoldDB" id="A0A830CTT1"/>
<evidence type="ECO:0000313" key="1">
    <source>
        <dbReference type="EMBL" id="GFP97721.1"/>
    </source>
</evidence>
<keyword evidence="1" id="KW-0675">Receptor</keyword>
<organism evidence="1 2">
    <name type="scientific">Phtheirospermum japonicum</name>
    <dbReference type="NCBI Taxonomy" id="374723"/>
    <lineage>
        <taxon>Eukaryota</taxon>
        <taxon>Viridiplantae</taxon>
        <taxon>Streptophyta</taxon>
        <taxon>Embryophyta</taxon>
        <taxon>Tracheophyta</taxon>
        <taxon>Spermatophyta</taxon>
        <taxon>Magnoliopsida</taxon>
        <taxon>eudicotyledons</taxon>
        <taxon>Gunneridae</taxon>
        <taxon>Pentapetalae</taxon>
        <taxon>asterids</taxon>
        <taxon>lamiids</taxon>
        <taxon>Lamiales</taxon>
        <taxon>Orobanchaceae</taxon>
        <taxon>Orobanchaceae incertae sedis</taxon>
        <taxon>Phtheirospermum</taxon>
    </lineage>
</organism>